<reference evidence="3 4" key="1">
    <citation type="journal article" date="2023" name="Environ Microbiome">
        <title>A coral-associated actinobacterium mitigates coral bleaching under heat stress.</title>
        <authorList>
            <person name="Li J."/>
            <person name="Zou Y."/>
            <person name="Li Q."/>
            <person name="Zhang J."/>
            <person name="Bourne D.G."/>
            <person name="Lyu Y."/>
            <person name="Liu C."/>
            <person name="Zhang S."/>
        </authorList>
    </citation>
    <scope>NUCLEOTIDE SEQUENCE [LARGE SCALE GENOMIC DNA]</scope>
    <source>
        <strain evidence="3 4">SCSIO 13291</strain>
    </source>
</reference>
<dbReference type="Proteomes" id="UP001434337">
    <property type="component" value="Chromosome"/>
</dbReference>
<organism evidence="3 4">
    <name type="scientific">Propioniciclava soli</name>
    <dbReference type="NCBI Taxonomy" id="2775081"/>
    <lineage>
        <taxon>Bacteria</taxon>
        <taxon>Bacillati</taxon>
        <taxon>Actinomycetota</taxon>
        <taxon>Actinomycetes</taxon>
        <taxon>Propionibacteriales</taxon>
        <taxon>Propionibacteriaceae</taxon>
        <taxon>Propioniciclava</taxon>
    </lineage>
</organism>
<feature type="transmembrane region" description="Helical" evidence="1">
    <location>
        <begin position="127"/>
        <end position="149"/>
    </location>
</feature>
<dbReference type="RefSeq" id="WP_232548066.1">
    <property type="nucleotide sequence ID" value="NZ_CP115965.1"/>
</dbReference>
<sequence>MAGERNHVIDVARAASVAVVVVFHGLLYQVRLAGDIPEVVPWAAPRWLYPLTWVLMIMPLFFVAGGFGHALTVDRMRREGASYAHFLASRGRRLVGPLVLFVTFCTLIATVAAWAGLPGPAVTLSRALMQLLWFISVYLVIVAVAPAMVTWHDRQGVVPMLVLALLAGVVDAVSFTHGEPAWRNLNLLFVWPLVHQFGIAYERGWFRRGRAATPWLALLAGSAGVALLVFGAGYPPSSVGFADLPIANIQPPTLAMASLALAQCGALALVERSGVLAHVSARTERALAVVNALMVTTYLWHIFCILLAGTALVLLALLLPPLDGLLLNQLVVAGVGLVFVAALVGPIGRLELRLIPRLGEVQDARAVIGAYVLLTAGTIGVWQSGTVLHPAAPWSVVSVALVWVGSWLMGRAADAEPRRHRVAQWGR</sequence>
<feature type="transmembrane region" description="Helical" evidence="1">
    <location>
        <begin position="298"/>
        <end position="319"/>
    </location>
</feature>
<feature type="domain" description="Acyltransferase 3" evidence="2">
    <location>
        <begin position="7"/>
        <end position="343"/>
    </location>
</feature>
<proteinExistence type="predicted"/>
<feature type="transmembrane region" description="Helical" evidence="1">
    <location>
        <begin position="366"/>
        <end position="385"/>
    </location>
</feature>
<feature type="transmembrane region" description="Helical" evidence="1">
    <location>
        <begin position="213"/>
        <end position="234"/>
    </location>
</feature>
<dbReference type="EMBL" id="CP115965">
    <property type="protein sequence ID" value="WZX00027.1"/>
    <property type="molecule type" value="Genomic_DNA"/>
</dbReference>
<accession>A0ABZ3CBP3</accession>
<feature type="transmembrane region" description="Helical" evidence="1">
    <location>
        <begin position="254"/>
        <end position="277"/>
    </location>
</feature>
<keyword evidence="3" id="KW-0808">Transferase</keyword>
<feature type="transmembrane region" description="Helical" evidence="1">
    <location>
        <begin position="325"/>
        <end position="345"/>
    </location>
</feature>
<dbReference type="Pfam" id="PF01757">
    <property type="entry name" value="Acyl_transf_3"/>
    <property type="match status" value="1"/>
</dbReference>
<keyword evidence="3" id="KW-0012">Acyltransferase</keyword>
<keyword evidence="1" id="KW-0472">Membrane</keyword>
<keyword evidence="1" id="KW-1133">Transmembrane helix</keyword>
<feature type="transmembrane region" description="Helical" evidence="1">
    <location>
        <begin position="50"/>
        <end position="73"/>
    </location>
</feature>
<evidence type="ECO:0000313" key="4">
    <source>
        <dbReference type="Proteomes" id="UP001434337"/>
    </source>
</evidence>
<feature type="transmembrane region" description="Helical" evidence="1">
    <location>
        <begin position="181"/>
        <end position="201"/>
    </location>
</feature>
<feature type="transmembrane region" description="Helical" evidence="1">
    <location>
        <begin position="12"/>
        <end position="30"/>
    </location>
</feature>
<feature type="transmembrane region" description="Helical" evidence="1">
    <location>
        <begin position="156"/>
        <end position="175"/>
    </location>
</feature>
<keyword evidence="4" id="KW-1185">Reference proteome</keyword>
<keyword evidence="1" id="KW-0812">Transmembrane</keyword>
<protein>
    <submittedName>
        <fullName evidence="3">Acyltransferase family protein</fullName>
    </submittedName>
</protein>
<evidence type="ECO:0000256" key="1">
    <source>
        <dbReference type="SAM" id="Phobius"/>
    </source>
</evidence>
<feature type="transmembrane region" description="Helical" evidence="1">
    <location>
        <begin position="391"/>
        <end position="410"/>
    </location>
</feature>
<dbReference type="InterPro" id="IPR002656">
    <property type="entry name" value="Acyl_transf_3_dom"/>
</dbReference>
<evidence type="ECO:0000313" key="3">
    <source>
        <dbReference type="EMBL" id="WZX00027.1"/>
    </source>
</evidence>
<name>A0ABZ3CBP3_9ACTN</name>
<evidence type="ECO:0000259" key="2">
    <source>
        <dbReference type="Pfam" id="PF01757"/>
    </source>
</evidence>
<dbReference type="GO" id="GO:0016746">
    <property type="term" value="F:acyltransferase activity"/>
    <property type="evidence" value="ECO:0007669"/>
    <property type="project" value="UniProtKB-KW"/>
</dbReference>
<gene>
    <name evidence="3" type="ORF">PCC79_07535</name>
</gene>
<feature type="transmembrane region" description="Helical" evidence="1">
    <location>
        <begin position="94"/>
        <end position="115"/>
    </location>
</feature>